<reference evidence="3" key="1">
    <citation type="journal article" date="2014" name="Genome Announc.">
        <title>De novo whole-genome sequence and genome annotation of Lichtheimia ramosa.</title>
        <authorList>
            <person name="Linde J."/>
            <person name="Schwartze V."/>
            <person name="Binder U."/>
            <person name="Lass-Florl C."/>
            <person name="Voigt K."/>
            <person name="Horn F."/>
        </authorList>
    </citation>
    <scope>NUCLEOTIDE SEQUENCE</scope>
    <source>
        <strain evidence="3">JMRC FSU:6197</strain>
    </source>
</reference>
<name>A0A077WQY3_9FUNG</name>
<gene>
    <name evidence="3" type="ORF">LRAMOSA10452</name>
</gene>
<dbReference type="Pfam" id="PF07065">
    <property type="entry name" value="D123"/>
    <property type="match status" value="1"/>
</dbReference>
<dbReference type="InterPro" id="IPR009772">
    <property type="entry name" value="CDC123"/>
</dbReference>
<feature type="region of interest" description="Disordered" evidence="2">
    <location>
        <begin position="344"/>
        <end position="368"/>
    </location>
</feature>
<feature type="compositionally biased region" description="Polar residues" evidence="2">
    <location>
        <begin position="1"/>
        <end position="21"/>
    </location>
</feature>
<dbReference type="PANTHER" id="PTHR15323">
    <property type="entry name" value="D123 PROTEIN"/>
    <property type="match status" value="1"/>
</dbReference>
<evidence type="ECO:0000256" key="1">
    <source>
        <dbReference type="ARBA" id="ARBA00011047"/>
    </source>
</evidence>
<protein>
    <submittedName>
        <fullName evidence="3">Uncharacterized protein</fullName>
    </submittedName>
</protein>
<dbReference type="GO" id="GO:0005737">
    <property type="term" value="C:cytoplasm"/>
    <property type="evidence" value="ECO:0007669"/>
    <property type="project" value="TreeGrafter"/>
</dbReference>
<dbReference type="GO" id="GO:0044183">
    <property type="term" value="F:protein folding chaperone"/>
    <property type="evidence" value="ECO:0007669"/>
    <property type="project" value="EnsemblFungi"/>
</dbReference>
<evidence type="ECO:0000313" key="3">
    <source>
        <dbReference type="EMBL" id="CDS09092.1"/>
    </source>
</evidence>
<feature type="region of interest" description="Disordered" evidence="2">
    <location>
        <begin position="1"/>
        <end position="22"/>
    </location>
</feature>
<comment type="similarity">
    <text evidence="1">Belongs to the CDC123 family.</text>
</comment>
<dbReference type="AlphaFoldDB" id="A0A077WQY3"/>
<dbReference type="GO" id="GO:1905143">
    <property type="term" value="P:eukaryotic translation initiation factor 2 complex assembly"/>
    <property type="evidence" value="ECO:0007669"/>
    <property type="project" value="EnsemblFungi"/>
</dbReference>
<feature type="compositionally biased region" description="Acidic residues" evidence="2">
    <location>
        <begin position="356"/>
        <end position="368"/>
    </location>
</feature>
<dbReference type="GO" id="GO:0005524">
    <property type="term" value="F:ATP binding"/>
    <property type="evidence" value="ECO:0007669"/>
    <property type="project" value="EnsemblFungi"/>
</dbReference>
<dbReference type="EMBL" id="LK023329">
    <property type="protein sequence ID" value="CDS09092.1"/>
    <property type="molecule type" value="Genomic_DNA"/>
</dbReference>
<dbReference type="PANTHER" id="PTHR15323:SF6">
    <property type="entry name" value="CELL DIVISION CYCLE PROTEIN 123 HOMOLOG"/>
    <property type="match status" value="1"/>
</dbReference>
<dbReference type="GO" id="GO:0000287">
    <property type="term" value="F:magnesium ion binding"/>
    <property type="evidence" value="ECO:0007669"/>
    <property type="project" value="EnsemblFungi"/>
</dbReference>
<proteinExistence type="inferred from homology"/>
<dbReference type="OrthoDB" id="360540at2759"/>
<organism evidence="3">
    <name type="scientific">Lichtheimia ramosa</name>
    <dbReference type="NCBI Taxonomy" id="688394"/>
    <lineage>
        <taxon>Eukaryota</taxon>
        <taxon>Fungi</taxon>
        <taxon>Fungi incertae sedis</taxon>
        <taxon>Mucoromycota</taxon>
        <taxon>Mucoromycotina</taxon>
        <taxon>Mucoromycetes</taxon>
        <taxon>Mucorales</taxon>
        <taxon>Lichtheimiaceae</taxon>
        <taxon>Lichtheimia</taxon>
    </lineage>
</organism>
<sequence length="368" mass="42367">MPTAVQDNTTPSASNSSQQPGTLVVSRQDIENCSFPAWYNQFRSVTFESRILPLSSDFVDYMNADGIYLPDDGQPRPATIEEISDDDDEAFSDNEQEHNIPKFPEIEQFIRDSVRQLGGDVFPKLNWSSPRDAAWISATQSLKCNSPFDVFLLLKSSDFINHDLNHAFDECVDPPTSQQQQHLVLREWHVLQPSMEFRVFVKDKEIAGISQRDMTFYDYMAGIKDDIEEMIYAFFQDHIQSKFPTTSYVMDVYVDRPRHKVWLIDFNPFSPTTDGLLFDWTELIEFHPLNPEFEPEFRIIESVVDSRVCNAPRFATNMVPKDVIDLSDGRTVAEFAEEFERAMKLAGQEQDSSSSSDDDDDDDDEKQR</sequence>
<accession>A0A077WQY3</accession>
<evidence type="ECO:0000256" key="2">
    <source>
        <dbReference type="SAM" id="MobiDB-lite"/>
    </source>
</evidence>